<evidence type="ECO:0000313" key="2">
    <source>
        <dbReference type="EMBL" id="RDS75976.1"/>
    </source>
</evidence>
<evidence type="ECO:0000313" key="3">
    <source>
        <dbReference type="Proteomes" id="UP000254101"/>
    </source>
</evidence>
<feature type="region of interest" description="Disordered" evidence="1">
    <location>
        <begin position="104"/>
        <end position="152"/>
    </location>
</feature>
<name>A0A395LGH7_9SPHN</name>
<accession>A0A395LGH7</accession>
<proteinExistence type="predicted"/>
<dbReference type="InterPro" id="IPR036388">
    <property type="entry name" value="WH-like_DNA-bd_sf"/>
</dbReference>
<reference evidence="2 3" key="1">
    <citation type="submission" date="2018-07" db="EMBL/GenBank/DDBJ databases">
        <title>Erythrobacter nanhaiensis sp. nov., a novel member of the genus Erythrobacter isolated from the South China Sea.</title>
        <authorList>
            <person name="Chen X."/>
            <person name="Liu J."/>
        </authorList>
    </citation>
    <scope>NUCLEOTIDE SEQUENCE [LARGE SCALE GENOMIC DNA]</scope>
    <source>
        <strain evidence="2 3">S-5</strain>
    </source>
</reference>
<dbReference type="Gene3D" id="1.10.10.10">
    <property type="entry name" value="Winged helix-like DNA-binding domain superfamily/Winged helix DNA-binding domain"/>
    <property type="match status" value="1"/>
</dbReference>
<dbReference type="OrthoDB" id="7573379at2"/>
<dbReference type="AlphaFoldDB" id="A0A395LGH7"/>
<evidence type="ECO:0000256" key="1">
    <source>
        <dbReference type="SAM" id="MobiDB-lite"/>
    </source>
</evidence>
<gene>
    <name evidence="2" type="ORF">DL238_15000</name>
</gene>
<dbReference type="RefSeq" id="WP_115493242.1">
    <property type="nucleotide sequence ID" value="NZ_JACHWW010000002.1"/>
</dbReference>
<dbReference type="Proteomes" id="UP000254101">
    <property type="component" value="Unassembled WGS sequence"/>
</dbReference>
<keyword evidence="3" id="KW-1185">Reference proteome</keyword>
<evidence type="ECO:0008006" key="4">
    <source>
        <dbReference type="Google" id="ProtNLM"/>
    </source>
</evidence>
<protein>
    <recommendedName>
        <fullName evidence="4">LexA repressor DNA-binding domain-containing protein</fullName>
    </recommendedName>
</protein>
<feature type="compositionally biased region" description="Basic and acidic residues" evidence="1">
    <location>
        <begin position="134"/>
        <end position="152"/>
    </location>
</feature>
<comment type="caution">
    <text evidence="2">The sequence shown here is derived from an EMBL/GenBank/DDBJ whole genome shotgun (WGS) entry which is preliminary data.</text>
</comment>
<dbReference type="EMBL" id="QRBB01000002">
    <property type="protein sequence ID" value="RDS75976.1"/>
    <property type="molecule type" value="Genomic_DNA"/>
</dbReference>
<sequence>MGHQPTRIEERPRRKLTPAMASFRLLVLDFVRAYLRENGASPSYGEIAGGLDSSRNQVKVAVKSLVRDRLLLQGERPRSLALPSERDAAIRALEGLGFRVDQGSRTITQPITDPPLLPPATLDYVPEVDSDQEQGERGTGKRTGGEESGRAG</sequence>
<organism evidence="2 3">
    <name type="scientific">Alteriqipengyuania lutimaris</name>
    <dbReference type="NCBI Taxonomy" id="1538146"/>
    <lineage>
        <taxon>Bacteria</taxon>
        <taxon>Pseudomonadati</taxon>
        <taxon>Pseudomonadota</taxon>
        <taxon>Alphaproteobacteria</taxon>
        <taxon>Sphingomonadales</taxon>
        <taxon>Erythrobacteraceae</taxon>
        <taxon>Alteriqipengyuania</taxon>
    </lineage>
</organism>